<evidence type="ECO:0000259" key="1">
    <source>
        <dbReference type="Pfam" id="PF13843"/>
    </source>
</evidence>
<evidence type="ECO:0000313" key="2">
    <source>
        <dbReference type="Proteomes" id="UP000695022"/>
    </source>
</evidence>
<dbReference type="GeneID" id="106814787"/>
<protein>
    <submittedName>
        <fullName evidence="3">PiggyBac transposable element-derived protein 2-like</fullName>
    </submittedName>
</protein>
<evidence type="ECO:0000313" key="3">
    <source>
        <dbReference type="RefSeq" id="XP_014674623.1"/>
    </source>
</evidence>
<dbReference type="Proteomes" id="UP000695022">
    <property type="component" value="Unplaced"/>
</dbReference>
<organism evidence="2 3">
    <name type="scientific">Priapulus caudatus</name>
    <name type="common">Priapulid worm</name>
    <dbReference type="NCBI Taxonomy" id="37621"/>
    <lineage>
        <taxon>Eukaryota</taxon>
        <taxon>Metazoa</taxon>
        <taxon>Ecdysozoa</taxon>
        <taxon>Scalidophora</taxon>
        <taxon>Priapulida</taxon>
        <taxon>Priapulimorpha</taxon>
        <taxon>Priapulimorphida</taxon>
        <taxon>Priapulidae</taxon>
        <taxon>Priapulus</taxon>
    </lineage>
</organism>
<name>A0ABM1ER02_PRICU</name>
<accession>A0ABM1ER02</accession>
<dbReference type="PANTHER" id="PTHR47272:SF2">
    <property type="entry name" value="PIGGYBAC TRANSPOSABLE ELEMENT-DERIVED PROTEIN 3-LIKE"/>
    <property type="match status" value="1"/>
</dbReference>
<dbReference type="PANTHER" id="PTHR47272">
    <property type="entry name" value="DDE_TNP_1_7 DOMAIN-CONTAINING PROTEIN"/>
    <property type="match status" value="1"/>
</dbReference>
<gene>
    <name evidence="3" type="primary">LOC106814787</name>
</gene>
<keyword evidence="2" id="KW-1185">Reference proteome</keyword>
<dbReference type="InterPro" id="IPR029526">
    <property type="entry name" value="PGBD"/>
</dbReference>
<reference evidence="3" key="1">
    <citation type="submission" date="2025-08" db="UniProtKB">
        <authorList>
            <consortium name="RefSeq"/>
        </authorList>
    </citation>
    <scope>IDENTIFICATION</scope>
</reference>
<proteinExistence type="predicted"/>
<sequence>MYWQQRTRVPAISDTMPRDRFFKIRNYLKVVDNNAVTDNETEADRLWKVRPFLEKIRKTCVALSREPDVSADEQMIAFTGRCPARQYVHRKPHPTGLKNFVLAGASGIVMDFEVYQGAHTFDNYELDGKKTGQGIGAVLCLVETLSIGHRLFCDRFFTTVPLILNLKEKGIMLTGTITKRCLPVTVPVSFTGDKHMSALGRGTCKQFVSSSDIAIVKWYDKKPILIASSAFGVEPQDTCRRWSKKDREHIEVNKPFLISKYNQSMGGVDLCDRMIAYH</sequence>
<dbReference type="RefSeq" id="XP_014674623.1">
    <property type="nucleotide sequence ID" value="XM_014819137.1"/>
</dbReference>
<dbReference type="Pfam" id="PF13843">
    <property type="entry name" value="DDE_Tnp_1_7"/>
    <property type="match status" value="1"/>
</dbReference>
<feature type="domain" description="PiggyBac transposable element-derived protein" evidence="1">
    <location>
        <begin position="1"/>
        <end position="276"/>
    </location>
</feature>